<reference evidence="10 11" key="1">
    <citation type="journal article" date="2019" name="ISME J.">
        <title>Isolation and characterization of a thermophilic sulfur- and iron-reducing thaumarchaeote from a terrestrial acidic hot spring.</title>
        <authorList>
            <person name="Kato S."/>
            <person name="Itoh T."/>
            <person name="Yuki M."/>
            <person name="Nagamori M."/>
            <person name="Ohnishi M."/>
            <person name="Uematsu K."/>
            <person name="Suzuki K."/>
            <person name="Takashina T."/>
            <person name="Ohkuma M."/>
        </authorList>
    </citation>
    <scope>NUCLEOTIDE SEQUENCE [LARGE SCALE GENOMIC DNA]</scope>
    <source>
        <strain evidence="10 11">NAS-02</strain>
    </source>
</reference>
<dbReference type="GO" id="GO:0005886">
    <property type="term" value="C:plasma membrane"/>
    <property type="evidence" value="ECO:0007669"/>
    <property type="project" value="UniProtKB-SubCell"/>
</dbReference>
<evidence type="ECO:0000256" key="2">
    <source>
        <dbReference type="ARBA" id="ARBA00022448"/>
    </source>
</evidence>
<dbReference type="PANTHER" id="PTHR11795">
    <property type="entry name" value="BRANCHED-CHAIN AMINO ACID TRANSPORT SYSTEM PERMEASE PROTEIN LIVH"/>
    <property type="match status" value="1"/>
</dbReference>
<feature type="transmembrane region" description="Helical" evidence="9">
    <location>
        <begin position="39"/>
        <end position="59"/>
    </location>
</feature>
<feature type="transmembrane region" description="Helical" evidence="9">
    <location>
        <begin position="138"/>
        <end position="161"/>
    </location>
</feature>
<evidence type="ECO:0000313" key="11">
    <source>
        <dbReference type="Proteomes" id="UP000509448"/>
    </source>
</evidence>
<name>A0A4P2VNQ0_9ARCH</name>
<keyword evidence="7 9" id="KW-0472">Membrane</keyword>
<dbReference type="PANTHER" id="PTHR11795:SF445">
    <property type="entry name" value="AMINO ACID ABC TRANSPORTER PERMEASE PROTEIN"/>
    <property type="match status" value="1"/>
</dbReference>
<keyword evidence="4 9" id="KW-0812">Transmembrane</keyword>
<evidence type="ECO:0000313" key="10">
    <source>
        <dbReference type="EMBL" id="BBE42568.1"/>
    </source>
</evidence>
<dbReference type="KEGG" id="ccai:NAS2_1179"/>
<dbReference type="GO" id="GO:0006865">
    <property type="term" value="P:amino acid transport"/>
    <property type="evidence" value="ECO:0007669"/>
    <property type="project" value="UniProtKB-KW"/>
</dbReference>
<dbReference type="RefSeq" id="WP_174448786.1">
    <property type="nucleotide sequence ID" value="NZ_AP018732.1"/>
</dbReference>
<dbReference type="InterPro" id="IPR052157">
    <property type="entry name" value="BCAA_transport_permease"/>
</dbReference>
<evidence type="ECO:0000256" key="8">
    <source>
        <dbReference type="ARBA" id="ARBA00037998"/>
    </source>
</evidence>
<dbReference type="OrthoDB" id="43815at2157"/>
<gene>
    <name evidence="10" type="ORF">NAS2_1179</name>
</gene>
<sequence length="290" mass="30739">MGPAAVATLLVQGMFLGGLYALAGYGFSISLGIIREINVAHGDLMILAAYISLAVLSIWHTFPLLSLLLTVPAMFIVGWILQRSLLNRALRRGPSHVVVVTFALGIAIENLLLILFSYNNRTLATGYLLQGISLGAVRLPLVMAVDFAASVAVLAALQLIMGHTMLGKAMRAVPVNEPAARIIGIRPERIYPLAMGLAMAVNAVAGVLLGSTFVFYPSVGPDYMLIAFGTVILGGLGSLLGTFIGGLVMGEVFVLSGYAFGATYQMMITLIVIFVIMVLSPRGILRGEIF</sequence>
<dbReference type="EMBL" id="AP018732">
    <property type="protein sequence ID" value="BBE42568.1"/>
    <property type="molecule type" value="Genomic_DNA"/>
</dbReference>
<keyword evidence="6 9" id="KW-1133">Transmembrane helix</keyword>
<evidence type="ECO:0000256" key="7">
    <source>
        <dbReference type="ARBA" id="ARBA00023136"/>
    </source>
</evidence>
<comment type="similarity">
    <text evidence="8">Belongs to the binding-protein-dependent transport system permease family. LivHM subfamily.</text>
</comment>
<feature type="transmembrane region" description="Helical" evidence="9">
    <location>
        <begin position="223"/>
        <end position="248"/>
    </location>
</feature>
<dbReference type="Pfam" id="PF02653">
    <property type="entry name" value="BPD_transp_2"/>
    <property type="match status" value="1"/>
</dbReference>
<comment type="subcellular location">
    <subcellularLocation>
        <location evidence="1">Cell membrane</location>
        <topology evidence="1">Multi-pass membrane protein</topology>
    </subcellularLocation>
</comment>
<protein>
    <submittedName>
        <fullName evidence="10">High-affinity branched-chain amino acid transport system permease protein LivH</fullName>
    </submittedName>
</protein>
<dbReference type="CDD" id="cd06582">
    <property type="entry name" value="TM_PBP1_LivH_like"/>
    <property type="match status" value="1"/>
</dbReference>
<evidence type="ECO:0000256" key="5">
    <source>
        <dbReference type="ARBA" id="ARBA00022970"/>
    </source>
</evidence>
<evidence type="ECO:0000256" key="1">
    <source>
        <dbReference type="ARBA" id="ARBA00004651"/>
    </source>
</evidence>
<dbReference type="InterPro" id="IPR001851">
    <property type="entry name" value="ABC_transp_permease"/>
</dbReference>
<keyword evidence="5" id="KW-0029">Amino-acid transport</keyword>
<keyword evidence="2" id="KW-0813">Transport</keyword>
<feature type="transmembrane region" description="Helical" evidence="9">
    <location>
        <begin position="97"/>
        <end position="118"/>
    </location>
</feature>
<evidence type="ECO:0000256" key="6">
    <source>
        <dbReference type="ARBA" id="ARBA00022989"/>
    </source>
</evidence>
<proteinExistence type="inferred from homology"/>
<feature type="transmembrane region" description="Helical" evidence="9">
    <location>
        <begin position="65"/>
        <end position="85"/>
    </location>
</feature>
<feature type="transmembrane region" description="Helical" evidence="9">
    <location>
        <begin position="255"/>
        <end position="280"/>
    </location>
</feature>
<keyword evidence="11" id="KW-1185">Reference proteome</keyword>
<dbReference type="AlphaFoldDB" id="A0A4P2VNQ0"/>
<evidence type="ECO:0000256" key="4">
    <source>
        <dbReference type="ARBA" id="ARBA00022692"/>
    </source>
</evidence>
<keyword evidence="3" id="KW-1003">Cell membrane</keyword>
<feature type="transmembrane region" description="Helical" evidence="9">
    <location>
        <begin position="6"/>
        <end position="27"/>
    </location>
</feature>
<feature type="transmembrane region" description="Helical" evidence="9">
    <location>
        <begin position="190"/>
        <end position="217"/>
    </location>
</feature>
<evidence type="ECO:0000256" key="9">
    <source>
        <dbReference type="SAM" id="Phobius"/>
    </source>
</evidence>
<dbReference type="GO" id="GO:0022857">
    <property type="term" value="F:transmembrane transporter activity"/>
    <property type="evidence" value="ECO:0007669"/>
    <property type="project" value="InterPro"/>
</dbReference>
<dbReference type="Proteomes" id="UP000509448">
    <property type="component" value="Chromosome"/>
</dbReference>
<organism evidence="10 11">
    <name type="scientific">Conexivisphaera calida</name>
    <dbReference type="NCBI Taxonomy" id="1874277"/>
    <lineage>
        <taxon>Archaea</taxon>
        <taxon>Nitrososphaerota</taxon>
        <taxon>Conexivisphaeria</taxon>
        <taxon>Conexivisphaerales</taxon>
        <taxon>Conexivisphaeraceae</taxon>
        <taxon>Conexivisphaera</taxon>
    </lineage>
</organism>
<evidence type="ECO:0000256" key="3">
    <source>
        <dbReference type="ARBA" id="ARBA00022475"/>
    </source>
</evidence>
<dbReference type="GeneID" id="55584989"/>
<accession>A0A4P2VNQ0</accession>